<reference evidence="11 13" key="2">
    <citation type="journal article" date="2013" name="Nature">
        <title>Insights into bilaterian evolution from three spiralian genomes.</title>
        <authorList>
            <person name="Simakov O."/>
            <person name="Marletaz F."/>
            <person name="Cho S.J."/>
            <person name="Edsinger-Gonzales E."/>
            <person name="Havlak P."/>
            <person name="Hellsten U."/>
            <person name="Kuo D.H."/>
            <person name="Larsson T."/>
            <person name="Lv J."/>
            <person name="Arendt D."/>
            <person name="Savage R."/>
            <person name="Osoegawa K."/>
            <person name="de Jong P."/>
            <person name="Grimwood J."/>
            <person name="Chapman J.A."/>
            <person name="Shapiro H."/>
            <person name="Aerts A."/>
            <person name="Otillar R.P."/>
            <person name="Terry A.Y."/>
            <person name="Boore J.L."/>
            <person name="Grigoriev I.V."/>
            <person name="Lindberg D.R."/>
            <person name="Seaver E.C."/>
            <person name="Weisblat D.A."/>
            <person name="Putnam N.H."/>
            <person name="Rokhsar D.S."/>
        </authorList>
    </citation>
    <scope>NUCLEOTIDE SEQUENCE</scope>
    <source>
        <strain evidence="11 13">I ESC-2004</strain>
    </source>
</reference>
<keyword evidence="6" id="KW-1133">Transmembrane helix</keyword>
<feature type="non-terminal residue" evidence="11">
    <location>
        <position position="143"/>
    </location>
</feature>
<dbReference type="InterPro" id="IPR020894">
    <property type="entry name" value="Cadherin_CS"/>
</dbReference>
<dbReference type="CDD" id="cd11304">
    <property type="entry name" value="Cadherin_repeat"/>
    <property type="match status" value="2"/>
</dbReference>
<keyword evidence="13" id="KW-1185">Reference proteome</keyword>
<dbReference type="EMBL" id="AMQN01045288">
    <property type="status" value="NOT_ANNOTATED_CDS"/>
    <property type="molecule type" value="Genomic_DNA"/>
</dbReference>
<name>R7UC90_CAPTE</name>
<dbReference type="AlphaFoldDB" id="R7UC90"/>
<comment type="subcellular location">
    <subcellularLocation>
        <location evidence="1">Membrane</location>
        <topology evidence="1">Single-pass membrane protein</topology>
    </subcellularLocation>
</comment>
<dbReference type="SMART" id="SM00112">
    <property type="entry name" value="CA"/>
    <property type="match status" value="1"/>
</dbReference>
<keyword evidence="7" id="KW-0472">Membrane</keyword>
<dbReference type="PANTHER" id="PTHR24028">
    <property type="entry name" value="CADHERIN-87A"/>
    <property type="match status" value="1"/>
</dbReference>
<reference evidence="12" key="3">
    <citation type="submission" date="2015-06" db="UniProtKB">
        <authorList>
            <consortium name="EnsemblMetazoa"/>
        </authorList>
    </citation>
    <scope>IDENTIFICATION</scope>
</reference>
<evidence type="ECO:0000256" key="2">
    <source>
        <dbReference type="ARBA" id="ARBA00022692"/>
    </source>
</evidence>
<organism evidence="11">
    <name type="scientific">Capitella teleta</name>
    <name type="common">Polychaete worm</name>
    <dbReference type="NCBI Taxonomy" id="283909"/>
    <lineage>
        <taxon>Eukaryota</taxon>
        <taxon>Metazoa</taxon>
        <taxon>Spiralia</taxon>
        <taxon>Lophotrochozoa</taxon>
        <taxon>Annelida</taxon>
        <taxon>Polychaeta</taxon>
        <taxon>Sedentaria</taxon>
        <taxon>Scolecida</taxon>
        <taxon>Capitellidae</taxon>
        <taxon>Capitella</taxon>
    </lineage>
</organism>
<keyword evidence="3" id="KW-0677">Repeat</keyword>
<dbReference type="PROSITE" id="PS00232">
    <property type="entry name" value="CADHERIN_1"/>
    <property type="match status" value="1"/>
</dbReference>
<dbReference type="InterPro" id="IPR013164">
    <property type="entry name" value="Cadherin_N"/>
</dbReference>
<keyword evidence="5" id="KW-0130">Cell adhesion</keyword>
<evidence type="ECO:0000256" key="5">
    <source>
        <dbReference type="ARBA" id="ARBA00022889"/>
    </source>
</evidence>
<dbReference type="GO" id="GO:0007156">
    <property type="term" value="P:homophilic cell adhesion via plasma membrane adhesion molecules"/>
    <property type="evidence" value="ECO:0007669"/>
    <property type="project" value="InterPro"/>
</dbReference>
<dbReference type="PROSITE" id="PS50268">
    <property type="entry name" value="CADHERIN_2"/>
    <property type="match status" value="1"/>
</dbReference>
<dbReference type="EnsemblMetazoa" id="CapteT41777">
    <property type="protein sequence ID" value="CapteP41777"/>
    <property type="gene ID" value="CapteG41777"/>
</dbReference>
<keyword evidence="4 9" id="KW-0106">Calcium</keyword>
<dbReference type="STRING" id="283909.R7UC90"/>
<dbReference type="InterPro" id="IPR002126">
    <property type="entry name" value="Cadherin-like_dom"/>
</dbReference>
<keyword evidence="8" id="KW-0325">Glycoprotein</keyword>
<sequence length="143" mass="16202">FTVREEMPKGTFIGNVPEGANMAAEYTPDILDTLRYSFSRTEGNSVEDLFNLDEVSGDLTSAAVIDRDDICYQKEECQLKLKIQVLPEQYFAILTVNVQVIDINDNIPRFENSTYSVRVKENVFQYTKIVQVHATDPDKGQNG</sequence>
<dbReference type="Pfam" id="PF08266">
    <property type="entry name" value="Cadherin_2"/>
    <property type="match status" value="1"/>
</dbReference>
<dbReference type="HOGENOM" id="CLU_1810975_0_0_1"/>
<evidence type="ECO:0000313" key="13">
    <source>
        <dbReference type="Proteomes" id="UP000014760"/>
    </source>
</evidence>
<evidence type="ECO:0000256" key="9">
    <source>
        <dbReference type="PROSITE-ProRule" id="PRU00043"/>
    </source>
</evidence>
<evidence type="ECO:0000256" key="3">
    <source>
        <dbReference type="ARBA" id="ARBA00022737"/>
    </source>
</evidence>
<evidence type="ECO:0000256" key="1">
    <source>
        <dbReference type="ARBA" id="ARBA00004167"/>
    </source>
</evidence>
<dbReference type="GO" id="GO:0005886">
    <property type="term" value="C:plasma membrane"/>
    <property type="evidence" value="ECO:0007669"/>
    <property type="project" value="InterPro"/>
</dbReference>
<gene>
    <name evidence="11" type="ORF">CAPTEDRAFT_41777</name>
</gene>
<dbReference type="PRINTS" id="PR00205">
    <property type="entry name" value="CADHERIN"/>
</dbReference>
<evidence type="ECO:0000256" key="4">
    <source>
        <dbReference type="ARBA" id="ARBA00022837"/>
    </source>
</evidence>
<dbReference type="InterPro" id="IPR050174">
    <property type="entry name" value="Protocadherin/Cadherin-CA"/>
</dbReference>
<evidence type="ECO:0000259" key="10">
    <source>
        <dbReference type="PROSITE" id="PS50268"/>
    </source>
</evidence>
<keyword evidence="2" id="KW-0812">Transmembrane</keyword>
<feature type="non-terminal residue" evidence="11">
    <location>
        <position position="1"/>
    </location>
</feature>
<dbReference type="InterPro" id="IPR015919">
    <property type="entry name" value="Cadherin-like_sf"/>
</dbReference>
<proteinExistence type="predicted"/>
<evidence type="ECO:0000256" key="8">
    <source>
        <dbReference type="ARBA" id="ARBA00023180"/>
    </source>
</evidence>
<feature type="domain" description="Cadherin" evidence="10">
    <location>
        <begin position="1"/>
        <end position="110"/>
    </location>
</feature>
<dbReference type="SUPFAM" id="SSF49313">
    <property type="entry name" value="Cadherin-like"/>
    <property type="match status" value="2"/>
</dbReference>
<accession>R7UC90</accession>
<dbReference type="OrthoDB" id="6252479at2759"/>
<dbReference type="Proteomes" id="UP000014760">
    <property type="component" value="Unassembled WGS sequence"/>
</dbReference>
<evidence type="ECO:0000313" key="12">
    <source>
        <dbReference type="EnsemblMetazoa" id="CapteP41777"/>
    </source>
</evidence>
<dbReference type="Gene3D" id="2.60.40.60">
    <property type="entry name" value="Cadherins"/>
    <property type="match status" value="2"/>
</dbReference>
<protein>
    <recommendedName>
        <fullName evidence="10">Cadherin domain-containing protein</fullName>
    </recommendedName>
</protein>
<dbReference type="GO" id="GO:0005509">
    <property type="term" value="F:calcium ion binding"/>
    <property type="evidence" value="ECO:0007669"/>
    <property type="project" value="UniProtKB-UniRule"/>
</dbReference>
<dbReference type="EMBL" id="KB302957">
    <property type="protein sequence ID" value="ELU03736.1"/>
    <property type="molecule type" value="Genomic_DNA"/>
</dbReference>
<evidence type="ECO:0000256" key="7">
    <source>
        <dbReference type="ARBA" id="ARBA00023136"/>
    </source>
</evidence>
<reference evidence="13" key="1">
    <citation type="submission" date="2012-12" db="EMBL/GenBank/DDBJ databases">
        <authorList>
            <person name="Hellsten U."/>
            <person name="Grimwood J."/>
            <person name="Chapman J.A."/>
            <person name="Shapiro H."/>
            <person name="Aerts A."/>
            <person name="Otillar R.P."/>
            <person name="Terry A.Y."/>
            <person name="Boore J.L."/>
            <person name="Simakov O."/>
            <person name="Marletaz F."/>
            <person name="Cho S.-J."/>
            <person name="Edsinger-Gonzales E."/>
            <person name="Havlak P."/>
            <person name="Kuo D.-H."/>
            <person name="Larsson T."/>
            <person name="Lv J."/>
            <person name="Arendt D."/>
            <person name="Savage R."/>
            <person name="Osoegawa K."/>
            <person name="de Jong P."/>
            <person name="Lindberg D.R."/>
            <person name="Seaver E.C."/>
            <person name="Weisblat D.A."/>
            <person name="Putnam N.H."/>
            <person name="Grigoriev I.V."/>
            <person name="Rokhsar D.S."/>
        </authorList>
    </citation>
    <scope>NUCLEOTIDE SEQUENCE</scope>
    <source>
        <strain evidence="13">I ESC-2004</strain>
    </source>
</reference>
<dbReference type="OMA" id="LKIRYSY"/>
<evidence type="ECO:0000313" key="11">
    <source>
        <dbReference type="EMBL" id="ELU03736.1"/>
    </source>
</evidence>
<evidence type="ECO:0000256" key="6">
    <source>
        <dbReference type="ARBA" id="ARBA00022989"/>
    </source>
</evidence>
<dbReference type="PANTHER" id="PTHR24028:SF328">
    <property type="entry name" value="CADHERIN-3"/>
    <property type="match status" value="1"/>
</dbReference>